<dbReference type="InterPro" id="IPR036779">
    <property type="entry name" value="LysM_dom_sf"/>
</dbReference>
<proteinExistence type="predicted"/>
<evidence type="ECO:0000313" key="2">
    <source>
        <dbReference type="EMBL" id="KAE8733351.1"/>
    </source>
</evidence>
<organism evidence="2 3">
    <name type="scientific">Hibiscus syriacus</name>
    <name type="common">Rose of Sharon</name>
    <dbReference type="NCBI Taxonomy" id="106335"/>
    <lineage>
        <taxon>Eukaryota</taxon>
        <taxon>Viridiplantae</taxon>
        <taxon>Streptophyta</taxon>
        <taxon>Embryophyta</taxon>
        <taxon>Tracheophyta</taxon>
        <taxon>Spermatophyta</taxon>
        <taxon>Magnoliopsida</taxon>
        <taxon>eudicotyledons</taxon>
        <taxon>Gunneridae</taxon>
        <taxon>Pentapetalae</taxon>
        <taxon>rosids</taxon>
        <taxon>malvids</taxon>
        <taxon>Malvales</taxon>
        <taxon>Malvaceae</taxon>
        <taxon>Malvoideae</taxon>
        <taxon>Hibiscus</taxon>
    </lineage>
</organism>
<name>A0A6A3D1S0_HIBSY</name>
<evidence type="ECO:0000313" key="3">
    <source>
        <dbReference type="Proteomes" id="UP000436088"/>
    </source>
</evidence>
<feature type="domain" description="LysM" evidence="1">
    <location>
        <begin position="67"/>
        <end position="109"/>
    </location>
</feature>
<accession>A0A6A3D1S0</accession>
<comment type="caution">
    <text evidence="2">The sequence shown here is derived from an EMBL/GenBank/DDBJ whole genome shotgun (WGS) entry which is preliminary data.</text>
</comment>
<protein>
    <submittedName>
        <fullName evidence="2">ATPase ASNA1-like protein</fullName>
    </submittedName>
</protein>
<evidence type="ECO:0000259" key="1">
    <source>
        <dbReference type="Pfam" id="PF01476"/>
    </source>
</evidence>
<dbReference type="Pfam" id="PF01476">
    <property type="entry name" value="LysM"/>
    <property type="match status" value="1"/>
</dbReference>
<sequence>MTSDIRCRICVFASTSTAEGEASWCCVFVLVTLVLLNSFEETNSTMKSEEYEVIGHQLLEQACDEIYVVAEGETLHSISDKCGDPFIVEHNPHIHDPDNVFPGLVIKITPLNSLSSTSF</sequence>
<dbReference type="PANTHER" id="PTHR33648:SF45">
    <property type="entry name" value="LYSM DOMAIN-CONTAINING PROTEIN, PUTATIVE-RELATED"/>
    <property type="match status" value="1"/>
</dbReference>
<dbReference type="EMBL" id="VEPZ02000116">
    <property type="protein sequence ID" value="KAE8733351.1"/>
    <property type="molecule type" value="Genomic_DNA"/>
</dbReference>
<dbReference type="Gene3D" id="3.10.350.10">
    <property type="entry name" value="LysM domain"/>
    <property type="match status" value="1"/>
</dbReference>
<dbReference type="PANTHER" id="PTHR33648">
    <property type="entry name" value="EMBRYO SAC 1"/>
    <property type="match status" value="1"/>
</dbReference>
<gene>
    <name evidence="2" type="ORF">F3Y22_tig00001349pilonHSYRG00151</name>
</gene>
<dbReference type="Proteomes" id="UP000436088">
    <property type="component" value="Unassembled WGS sequence"/>
</dbReference>
<dbReference type="InterPro" id="IPR018392">
    <property type="entry name" value="LysM"/>
</dbReference>
<keyword evidence="3" id="KW-1185">Reference proteome</keyword>
<dbReference type="AlphaFoldDB" id="A0A6A3D1S0"/>
<reference evidence="2" key="1">
    <citation type="submission" date="2019-09" db="EMBL/GenBank/DDBJ databases">
        <title>Draft genome information of white flower Hibiscus syriacus.</title>
        <authorList>
            <person name="Kim Y.-M."/>
        </authorList>
    </citation>
    <scope>NUCLEOTIDE SEQUENCE [LARGE SCALE GENOMIC DNA]</scope>
    <source>
        <strain evidence="2">YM2019G1</strain>
    </source>
</reference>
<dbReference type="CDD" id="cd00118">
    <property type="entry name" value="LysM"/>
    <property type="match status" value="1"/>
</dbReference>